<dbReference type="SUPFAM" id="SSF53335">
    <property type="entry name" value="S-adenosyl-L-methionine-dependent methyltransferases"/>
    <property type="match status" value="1"/>
</dbReference>
<dbReference type="Pfam" id="PF08241">
    <property type="entry name" value="Methyltransf_11"/>
    <property type="match status" value="1"/>
</dbReference>
<keyword evidence="2" id="KW-0808">Transferase</keyword>
<dbReference type="CDD" id="cd02440">
    <property type="entry name" value="AdoMet_MTases"/>
    <property type="match status" value="1"/>
</dbReference>
<feature type="domain" description="Methyltransferase type 11" evidence="1">
    <location>
        <begin position="38"/>
        <end position="130"/>
    </location>
</feature>
<gene>
    <name evidence="2" type="ORF">SAMN04488090_3660</name>
</gene>
<dbReference type="STRING" id="563176.SAMN04488090_3660"/>
<dbReference type="GO" id="GO:0032259">
    <property type="term" value="P:methylation"/>
    <property type="evidence" value="ECO:0007669"/>
    <property type="project" value="UniProtKB-KW"/>
</dbReference>
<dbReference type="PANTHER" id="PTHR42912">
    <property type="entry name" value="METHYLTRANSFERASE"/>
    <property type="match status" value="1"/>
</dbReference>
<dbReference type="AlphaFoldDB" id="A0A1G9U4P0"/>
<dbReference type="RefSeq" id="WP_093205584.1">
    <property type="nucleotide sequence ID" value="NZ_FNGS01000007.1"/>
</dbReference>
<dbReference type="Gene3D" id="3.40.50.150">
    <property type="entry name" value="Vaccinia Virus protein VP39"/>
    <property type="match status" value="1"/>
</dbReference>
<dbReference type="InterPro" id="IPR050508">
    <property type="entry name" value="Methyltransf_Superfamily"/>
</dbReference>
<dbReference type="GO" id="GO:0008757">
    <property type="term" value="F:S-adenosylmethionine-dependent methyltransferase activity"/>
    <property type="evidence" value="ECO:0007669"/>
    <property type="project" value="InterPro"/>
</dbReference>
<accession>A0A1G9U4P0</accession>
<dbReference type="InterPro" id="IPR013216">
    <property type="entry name" value="Methyltransf_11"/>
</dbReference>
<dbReference type="EMBL" id="FNGS01000007">
    <property type="protein sequence ID" value="SDM54624.1"/>
    <property type="molecule type" value="Genomic_DNA"/>
</dbReference>
<keyword evidence="3" id="KW-1185">Reference proteome</keyword>
<dbReference type="InterPro" id="IPR029063">
    <property type="entry name" value="SAM-dependent_MTases_sf"/>
</dbReference>
<dbReference type="OrthoDB" id="3896938at2"/>
<evidence type="ECO:0000313" key="3">
    <source>
        <dbReference type="Proteomes" id="UP000198901"/>
    </source>
</evidence>
<evidence type="ECO:0000313" key="2">
    <source>
        <dbReference type="EMBL" id="SDM54624.1"/>
    </source>
</evidence>
<keyword evidence="2" id="KW-0489">Methyltransferase</keyword>
<proteinExistence type="predicted"/>
<dbReference type="Proteomes" id="UP000198901">
    <property type="component" value="Unassembled WGS sequence"/>
</dbReference>
<sequence>MYKTTEIASSELVSDNPVHQRLLFPYVEAAGMVHGNLLEIGCGTGRGVAVLAPSVSGYTGVDKNEPLMTKLSQEYPAFTFVDMFLPPLKGIPDNTFDYIVTFQVIEHIEDDDFFIREAHRVLKPGGKLILTTVNRKYSLTRNPWHVREYLAGELKNLILKHFPAIETKGVHGNQKVWDYYEQNRKSVQRITRFDVFNLQYRLPRRLLQVPYDIANRLSRNIIQQSAGNLVSDITYKDYFLTDDAENCFDFFYIATK</sequence>
<organism evidence="2 3">
    <name type="scientific">Siphonobacter aquaeclarae</name>
    <dbReference type="NCBI Taxonomy" id="563176"/>
    <lineage>
        <taxon>Bacteria</taxon>
        <taxon>Pseudomonadati</taxon>
        <taxon>Bacteroidota</taxon>
        <taxon>Cytophagia</taxon>
        <taxon>Cytophagales</taxon>
        <taxon>Cytophagaceae</taxon>
        <taxon>Siphonobacter</taxon>
    </lineage>
</organism>
<evidence type="ECO:0000259" key="1">
    <source>
        <dbReference type="Pfam" id="PF08241"/>
    </source>
</evidence>
<name>A0A1G9U4P0_9BACT</name>
<protein>
    <submittedName>
        <fullName evidence="2">Methyltransferase domain-containing protein</fullName>
    </submittedName>
</protein>
<reference evidence="2 3" key="1">
    <citation type="submission" date="2016-10" db="EMBL/GenBank/DDBJ databases">
        <authorList>
            <person name="de Groot N.N."/>
        </authorList>
    </citation>
    <scope>NUCLEOTIDE SEQUENCE [LARGE SCALE GENOMIC DNA]</scope>
    <source>
        <strain evidence="2 3">DSM 21668</strain>
    </source>
</reference>